<dbReference type="STRING" id="1246637.MTBBW1_300093"/>
<reference evidence="1 2" key="1">
    <citation type="submission" date="2017-03" db="EMBL/GenBank/DDBJ databases">
        <authorList>
            <person name="Afonso C.L."/>
            <person name="Miller P.J."/>
            <person name="Scott M.A."/>
            <person name="Spackman E."/>
            <person name="Goraichik I."/>
            <person name="Dimitrov K.M."/>
            <person name="Suarez D.L."/>
            <person name="Swayne D.E."/>
        </authorList>
    </citation>
    <scope>NUCLEOTIDE SEQUENCE [LARGE SCALE GENOMIC DNA]</scope>
    <source>
        <strain evidence="1">PRJEB14757</strain>
    </source>
</reference>
<dbReference type="AlphaFoldDB" id="A0A1W1HG52"/>
<dbReference type="EMBL" id="FWEV01000224">
    <property type="protein sequence ID" value="SLM31362.1"/>
    <property type="molecule type" value="Genomic_DNA"/>
</dbReference>
<keyword evidence="2" id="KW-1185">Reference proteome</keyword>
<evidence type="ECO:0000313" key="1">
    <source>
        <dbReference type="EMBL" id="SLM31362.1"/>
    </source>
</evidence>
<organism evidence="1 2">
    <name type="scientific">Desulfamplus magnetovallimortis</name>
    <dbReference type="NCBI Taxonomy" id="1246637"/>
    <lineage>
        <taxon>Bacteria</taxon>
        <taxon>Pseudomonadati</taxon>
        <taxon>Thermodesulfobacteriota</taxon>
        <taxon>Desulfobacteria</taxon>
        <taxon>Desulfobacterales</taxon>
        <taxon>Desulfobacteraceae</taxon>
        <taxon>Desulfamplus</taxon>
    </lineage>
</organism>
<protein>
    <submittedName>
        <fullName evidence="1">Uncharacterized protein</fullName>
    </submittedName>
</protein>
<dbReference type="OrthoDB" id="5420793at2"/>
<dbReference type="Proteomes" id="UP000191931">
    <property type="component" value="Unassembled WGS sequence"/>
</dbReference>
<dbReference type="RefSeq" id="WP_080800069.1">
    <property type="nucleotide sequence ID" value="NZ_LT828541.1"/>
</dbReference>
<accession>A0A1W1HG52</accession>
<evidence type="ECO:0000313" key="2">
    <source>
        <dbReference type="Proteomes" id="UP000191931"/>
    </source>
</evidence>
<gene>
    <name evidence="1" type="ORF">MTBBW1_300093</name>
</gene>
<sequence>MIEHVYIHTKVEKEFQRLQDQENTPAFAAKKAEQIIHSLATGTKPVHAGKLSRNGDARIKKCLKYDLGKGYRMICVKERKAVYVLYTGSHDSCDTWLDKNRNLKIDNFLPNLNLYEHQGLSCRANSSVTDPMEVAHVDGGGNKAFSIKTDIPDLDEEADYDDILMEKITQKDLREIFQGFIQ</sequence>
<proteinExistence type="predicted"/>
<name>A0A1W1HG52_9BACT</name>